<gene>
    <name evidence="1" type="ORF">POCULU_LOCUS6967</name>
</gene>
<evidence type="ECO:0000313" key="1">
    <source>
        <dbReference type="EMBL" id="CAG8590861.1"/>
    </source>
</evidence>
<comment type="caution">
    <text evidence="1">The sequence shown here is derived from an EMBL/GenBank/DDBJ whole genome shotgun (WGS) entry which is preliminary data.</text>
</comment>
<evidence type="ECO:0000313" key="2">
    <source>
        <dbReference type="Proteomes" id="UP000789572"/>
    </source>
</evidence>
<dbReference type="Proteomes" id="UP000789572">
    <property type="component" value="Unassembled WGS sequence"/>
</dbReference>
<reference evidence="1" key="1">
    <citation type="submission" date="2021-06" db="EMBL/GenBank/DDBJ databases">
        <authorList>
            <person name="Kallberg Y."/>
            <person name="Tangrot J."/>
            <person name="Rosling A."/>
        </authorList>
    </citation>
    <scope>NUCLEOTIDE SEQUENCE</scope>
    <source>
        <strain evidence="1">IA702</strain>
    </source>
</reference>
<sequence>MPVPKEDHPAKIPADNLDDHVFTAREGVTVGASKFALLLSRPIVVGNVRFTDVSQDGDLAVDHQTQQTERHQMIPAILRLKRVDWMYSVM</sequence>
<protein>
    <submittedName>
        <fullName evidence="1">9846_t:CDS:1</fullName>
    </submittedName>
</protein>
<dbReference type="EMBL" id="CAJVPJ010001429">
    <property type="protein sequence ID" value="CAG8590861.1"/>
    <property type="molecule type" value="Genomic_DNA"/>
</dbReference>
<accession>A0A9N9C4X3</accession>
<proteinExistence type="predicted"/>
<name>A0A9N9C4X3_9GLOM</name>
<keyword evidence="2" id="KW-1185">Reference proteome</keyword>
<organism evidence="1 2">
    <name type="scientific">Paraglomus occultum</name>
    <dbReference type="NCBI Taxonomy" id="144539"/>
    <lineage>
        <taxon>Eukaryota</taxon>
        <taxon>Fungi</taxon>
        <taxon>Fungi incertae sedis</taxon>
        <taxon>Mucoromycota</taxon>
        <taxon>Glomeromycotina</taxon>
        <taxon>Glomeromycetes</taxon>
        <taxon>Paraglomerales</taxon>
        <taxon>Paraglomeraceae</taxon>
        <taxon>Paraglomus</taxon>
    </lineage>
</organism>
<dbReference type="AlphaFoldDB" id="A0A9N9C4X3"/>